<dbReference type="GO" id="GO:0055085">
    <property type="term" value="P:transmembrane transport"/>
    <property type="evidence" value="ECO:0007669"/>
    <property type="project" value="InterPro"/>
</dbReference>
<keyword evidence="6" id="KW-1133">Transmembrane helix</keyword>
<feature type="repeat" description="Solcar" evidence="8">
    <location>
        <begin position="140"/>
        <end position="239"/>
    </location>
</feature>
<reference evidence="10 11" key="1">
    <citation type="submission" date="2017-10" db="EMBL/GenBank/DDBJ databases">
        <title>A novel species of cold-tolerant Malassezia isolated from bats.</title>
        <authorList>
            <person name="Lorch J.M."/>
            <person name="Palmer J.M."/>
            <person name="Vanderwolf K.J."/>
            <person name="Schmidt K.Z."/>
            <person name="Verant M.L."/>
            <person name="Weller T.J."/>
            <person name="Blehert D.S."/>
        </authorList>
    </citation>
    <scope>NUCLEOTIDE SEQUENCE [LARGE SCALE GENOMIC DNA]</scope>
    <source>
        <strain evidence="10 11">NWHC:44797-103</strain>
    </source>
</reference>
<evidence type="ECO:0000256" key="6">
    <source>
        <dbReference type="ARBA" id="ARBA00022989"/>
    </source>
</evidence>
<evidence type="ECO:0000256" key="5">
    <source>
        <dbReference type="ARBA" id="ARBA00022737"/>
    </source>
</evidence>
<organism evidence="10 11">
    <name type="scientific">Malassezia vespertilionis</name>
    <dbReference type="NCBI Taxonomy" id="2020962"/>
    <lineage>
        <taxon>Eukaryota</taxon>
        <taxon>Fungi</taxon>
        <taxon>Dikarya</taxon>
        <taxon>Basidiomycota</taxon>
        <taxon>Ustilaginomycotina</taxon>
        <taxon>Malasseziomycetes</taxon>
        <taxon>Malasseziales</taxon>
        <taxon>Malasseziaceae</taxon>
        <taxon>Malassezia</taxon>
    </lineage>
</organism>
<dbReference type="EMBL" id="KZ454990">
    <property type="protein sequence ID" value="PKI84076.1"/>
    <property type="molecule type" value="Genomic_DNA"/>
</dbReference>
<dbReference type="InterPro" id="IPR044712">
    <property type="entry name" value="SLC25A32-like"/>
</dbReference>
<dbReference type="GO" id="GO:0016020">
    <property type="term" value="C:membrane"/>
    <property type="evidence" value="ECO:0007669"/>
    <property type="project" value="UniProtKB-SubCell"/>
</dbReference>
<comment type="subcellular location">
    <subcellularLocation>
        <location evidence="1">Membrane</location>
        <topology evidence="1">Multi-pass membrane protein</topology>
    </subcellularLocation>
</comment>
<dbReference type="Gene3D" id="1.50.40.10">
    <property type="entry name" value="Mitochondrial carrier domain"/>
    <property type="match status" value="2"/>
</dbReference>
<evidence type="ECO:0000256" key="4">
    <source>
        <dbReference type="ARBA" id="ARBA00022692"/>
    </source>
</evidence>
<evidence type="ECO:0000256" key="8">
    <source>
        <dbReference type="PROSITE-ProRule" id="PRU00282"/>
    </source>
</evidence>
<dbReference type="InterPro" id="IPR018108">
    <property type="entry name" value="MCP_transmembrane"/>
</dbReference>
<dbReference type="AlphaFoldDB" id="A0A2N1JC07"/>
<keyword evidence="5" id="KW-0677">Repeat</keyword>
<feature type="repeat" description="Solcar" evidence="8">
    <location>
        <begin position="268"/>
        <end position="350"/>
    </location>
</feature>
<dbReference type="InterPro" id="IPR023395">
    <property type="entry name" value="MCP_dom_sf"/>
</dbReference>
<keyword evidence="11" id="KW-1185">Reference proteome</keyword>
<dbReference type="PROSITE" id="PS50920">
    <property type="entry name" value="SOLCAR"/>
    <property type="match status" value="3"/>
</dbReference>
<gene>
    <name evidence="10" type="ORF">MVES_002029</name>
</gene>
<dbReference type="STRING" id="2020962.A0A2N1JC07"/>
<protein>
    <submittedName>
        <fullName evidence="10">Uncharacterized protein</fullName>
    </submittedName>
</protein>
<evidence type="ECO:0000313" key="11">
    <source>
        <dbReference type="Proteomes" id="UP000232875"/>
    </source>
</evidence>
<keyword evidence="3 9" id="KW-0813">Transport</keyword>
<keyword evidence="4 8" id="KW-0812">Transmembrane</keyword>
<dbReference type="GO" id="GO:0006862">
    <property type="term" value="P:nucleotide transport"/>
    <property type="evidence" value="ECO:0007669"/>
    <property type="project" value="InterPro"/>
</dbReference>
<feature type="repeat" description="Solcar" evidence="8">
    <location>
        <begin position="14"/>
        <end position="127"/>
    </location>
</feature>
<dbReference type="Pfam" id="PF00153">
    <property type="entry name" value="Mito_carr"/>
    <property type="match status" value="3"/>
</dbReference>
<evidence type="ECO:0000256" key="1">
    <source>
        <dbReference type="ARBA" id="ARBA00004141"/>
    </source>
</evidence>
<keyword evidence="7 8" id="KW-0472">Membrane</keyword>
<evidence type="ECO:0000256" key="2">
    <source>
        <dbReference type="ARBA" id="ARBA00006375"/>
    </source>
</evidence>
<evidence type="ECO:0000256" key="9">
    <source>
        <dbReference type="RuleBase" id="RU000488"/>
    </source>
</evidence>
<evidence type="ECO:0000256" key="3">
    <source>
        <dbReference type="ARBA" id="ARBA00022448"/>
    </source>
</evidence>
<comment type="similarity">
    <text evidence="2 9">Belongs to the mitochondrial carrier (TC 2.A.29) family.</text>
</comment>
<name>A0A2N1JC07_9BASI</name>
<sequence length="364" mass="40305">MSAKTEQPLSFFANPALDHAFAGTTAGVIGTLCMNPMDLVKTRFQVNTSAFSSDPALRSACYQRIHSRPWLFYLMGGKPGADIFDAMHSIVDKQGWGGLYRGVVPNIVGNASSWGFYFLWYTMIKEYMASSSVVDQPVRLSATDHLLAATESGVITALMTNPIWVVKTRMFTTPLESTALKTTQQGSTAPEAYRGLWHGLVRTVQTEGICGLYRGVGLAVLGVSNGAVQFMAYEQLKQWRTGRELRRRGIKGQLSEAQLDSVKLCNFEYTVISGAAKLVAITLTYPYQVVRSRMQNYVTNHLYPNTWTCVVKTFQAEGVRGFYRGFAMNALRILPGTCVTFVAYENVSWALRRAAAAREDALHP</sequence>
<dbReference type="PANTHER" id="PTHR45683">
    <property type="entry name" value="MITOCHONDRIAL NICOTINAMIDE ADENINE DINUCLEOTIDE TRANSPORTER 1-RELATED-RELATED"/>
    <property type="match status" value="1"/>
</dbReference>
<evidence type="ECO:0000256" key="7">
    <source>
        <dbReference type="ARBA" id="ARBA00023136"/>
    </source>
</evidence>
<evidence type="ECO:0000313" key="10">
    <source>
        <dbReference type="EMBL" id="PKI84076.1"/>
    </source>
</evidence>
<dbReference type="OrthoDB" id="428293at2759"/>
<dbReference type="Proteomes" id="UP000232875">
    <property type="component" value="Unassembled WGS sequence"/>
</dbReference>
<proteinExistence type="inferred from homology"/>
<accession>A0A2N1JC07</accession>
<dbReference type="SUPFAM" id="SSF103506">
    <property type="entry name" value="Mitochondrial carrier"/>
    <property type="match status" value="1"/>
</dbReference>